<evidence type="ECO:0000313" key="6">
    <source>
        <dbReference type="EMBL" id="ALI35066.1"/>
    </source>
</evidence>
<dbReference type="OrthoDB" id="10255at2157"/>
<dbReference type="Proteomes" id="UP000058925">
    <property type="component" value="Chromosome"/>
</dbReference>
<keyword evidence="3 4" id="KW-0592">Phosphate transport</keyword>
<dbReference type="PANTHER" id="PTHR42996:SF1">
    <property type="entry name" value="PHOSPHATE-BINDING PROTEIN PSTS"/>
    <property type="match status" value="1"/>
</dbReference>
<keyword evidence="2 4" id="KW-0813">Transport</keyword>
<proteinExistence type="inferred from homology"/>
<dbReference type="GeneID" id="60420988"/>
<dbReference type="GO" id="GO:0035435">
    <property type="term" value="P:phosphate ion transmembrane transport"/>
    <property type="evidence" value="ECO:0007669"/>
    <property type="project" value="InterPro"/>
</dbReference>
<dbReference type="PIRSF" id="PIRSF002756">
    <property type="entry name" value="PstS"/>
    <property type="match status" value="1"/>
</dbReference>
<name>A0A654LXC6_9ARCH</name>
<keyword evidence="7" id="KW-1185">Reference proteome</keyword>
<dbReference type="Gene3D" id="3.40.190.10">
    <property type="entry name" value="Periplasmic binding protein-like II"/>
    <property type="match status" value="2"/>
</dbReference>
<feature type="domain" description="PBP" evidence="5">
    <location>
        <begin position="30"/>
        <end position="326"/>
    </location>
</feature>
<dbReference type="AlphaFoldDB" id="A0A654LXC6"/>
<dbReference type="GO" id="GO:0042301">
    <property type="term" value="F:phosphate ion binding"/>
    <property type="evidence" value="ECO:0007669"/>
    <property type="project" value="InterPro"/>
</dbReference>
<reference evidence="7" key="1">
    <citation type="submission" date="2015-10" db="EMBL/GenBank/DDBJ databases">
        <title>Niche specialization of a soil ammonia-oxidizing archaeon, Candidatus Nitrosocosmicus oleophilus.</title>
        <authorList>
            <person name="Jung M.-Y."/>
            <person name="Rhee S.-K."/>
        </authorList>
    </citation>
    <scope>NUCLEOTIDE SEQUENCE [LARGE SCALE GENOMIC DNA]</scope>
    <source>
        <strain evidence="7">MY3</strain>
    </source>
</reference>
<evidence type="ECO:0000259" key="5">
    <source>
        <dbReference type="Pfam" id="PF12849"/>
    </source>
</evidence>
<dbReference type="InterPro" id="IPR005673">
    <property type="entry name" value="ABC_phos-bd_PstS"/>
</dbReference>
<accession>A0A654LXC6</accession>
<evidence type="ECO:0000256" key="3">
    <source>
        <dbReference type="ARBA" id="ARBA00022592"/>
    </source>
</evidence>
<dbReference type="Pfam" id="PF12849">
    <property type="entry name" value="PBP_like_2"/>
    <property type="match status" value="1"/>
</dbReference>
<dbReference type="CDD" id="cd13565">
    <property type="entry name" value="PBP2_PstS"/>
    <property type="match status" value="1"/>
</dbReference>
<dbReference type="InterPro" id="IPR024370">
    <property type="entry name" value="PBP_domain"/>
</dbReference>
<protein>
    <recommendedName>
        <fullName evidence="4">Phosphate-binding protein</fullName>
    </recommendedName>
</protein>
<evidence type="ECO:0000313" key="7">
    <source>
        <dbReference type="Proteomes" id="UP000058925"/>
    </source>
</evidence>
<dbReference type="InterPro" id="IPR050962">
    <property type="entry name" value="Phosphate-bind_PstS"/>
</dbReference>
<evidence type="ECO:0000256" key="4">
    <source>
        <dbReference type="PIRNR" id="PIRNR002756"/>
    </source>
</evidence>
<dbReference type="GO" id="GO:0043190">
    <property type="term" value="C:ATP-binding cassette (ABC) transporter complex"/>
    <property type="evidence" value="ECO:0007669"/>
    <property type="project" value="InterPro"/>
</dbReference>
<dbReference type="KEGG" id="taa:NMY3_00857"/>
<dbReference type="EMBL" id="CP012850">
    <property type="protein sequence ID" value="ALI35066.1"/>
    <property type="molecule type" value="Genomic_DNA"/>
</dbReference>
<dbReference type="NCBIfam" id="TIGR00975">
    <property type="entry name" value="3a0107s03"/>
    <property type="match status" value="1"/>
</dbReference>
<comment type="similarity">
    <text evidence="1 4">Belongs to the PstS family.</text>
</comment>
<sequence length="364" mass="38959">MSNLIKYRILGISLLAVSLLVPIYVNSVHAQKGSINGAGATFPYPLIDTWRVEYQKVNPDVNLNYASIGSGGGIKQFTEKTVDFGASDAPLSETEFQKAGSAVHIPETLGSVVLAYNIPEVTTPLKLTGPVIADIFLGKITKWDDPKIKELNPDVTLPSENIVTVHRSDGSGTTFVFTDYLSKVSPDWNQTIGKGKSVQWPVGIGAPGNEGVAASIQGTPYTIGYVELAYALTTQMNYASVQNKEGNFITPSVNSTRAAVSAEASTLPSGSASWSNVTITDPSGPDSYPISSFSYLLLYKDLSTNPSIDEQKAKAIAEFIEWAITDGQQFAEPLGYVPLPQSVVDVNEATLKSLTFKGNPLITN</sequence>
<dbReference type="SUPFAM" id="SSF53850">
    <property type="entry name" value="Periplasmic binding protein-like II"/>
    <property type="match status" value="1"/>
</dbReference>
<gene>
    <name evidence="6" type="primary">pstS</name>
    <name evidence="6" type="ORF">NMY3_00857</name>
</gene>
<dbReference type="RefSeq" id="WP_196817610.1">
    <property type="nucleotide sequence ID" value="NZ_CP012850.1"/>
</dbReference>
<organism evidence="6 7">
    <name type="scientific">Candidatus Nitrosocosmicus oleophilus</name>
    <dbReference type="NCBI Taxonomy" id="1353260"/>
    <lineage>
        <taxon>Archaea</taxon>
        <taxon>Nitrososphaerota</taxon>
        <taxon>Nitrososphaeria</taxon>
        <taxon>Nitrososphaerales</taxon>
        <taxon>Nitrososphaeraceae</taxon>
        <taxon>Candidatus Nitrosocosmicus</taxon>
    </lineage>
</organism>
<evidence type="ECO:0000256" key="2">
    <source>
        <dbReference type="ARBA" id="ARBA00022448"/>
    </source>
</evidence>
<evidence type="ECO:0000256" key="1">
    <source>
        <dbReference type="ARBA" id="ARBA00008725"/>
    </source>
</evidence>
<dbReference type="PANTHER" id="PTHR42996">
    <property type="entry name" value="PHOSPHATE-BINDING PROTEIN PSTS"/>
    <property type="match status" value="1"/>
</dbReference>